<dbReference type="EMBL" id="JAWDJW010001232">
    <property type="protein sequence ID" value="KAK3079302.1"/>
    <property type="molecule type" value="Genomic_DNA"/>
</dbReference>
<reference evidence="1" key="1">
    <citation type="submission" date="2024-09" db="EMBL/GenBank/DDBJ databases">
        <title>Black Yeasts Isolated from many extreme environments.</title>
        <authorList>
            <person name="Coleine C."/>
            <person name="Stajich J.E."/>
            <person name="Selbmann L."/>
        </authorList>
    </citation>
    <scope>NUCLEOTIDE SEQUENCE</scope>
    <source>
        <strain evidence="1">CCFEE 5737</strain>
    </source>
</reference>
<sequence length="415" mass="45135">MAEEDPWQKPTTMARTLDKSDMTSTLAEALGRIHEECSKSEPVDKATSLMFAGVAALGHLRDPELKNAYSTVLDASMKYAGLRKAMAQLGGKFSSSSNPTASAPVETSSVHHPRGSRSPADDDGDIGVPAVPQTARKVTQKPQVSFSAAGVKRSGLQRGRSSPSGFLAPQSPTYATFSKQSDVLPTRSSITNNVVFKPFAPPSFGRSSTPAQAAGDTAVTEPTSETRETNELSLKDGLGTEQTDSDASYGSDDEPAPIIFQDGMQGIEGADGKLYKVPVTNGKPGLSGEWIEMTQRESDWYVEQKPIIDADELDRQNGVRRREPNWKSARRYALRKPATMDKSGLSEGMFASITAVERAAKKERSEARKLAKRRSRYENSEYAPDLGAARETGDVLTRHSKRRRTEAEGHRRIEP</sequence>
<protein>
    <submittedName>
        <fullName evidence="1">Uncharacterized protein</fullName>
    </submittedName>
</protein>
<keyword evidence="2" id="KW-1185">Reference proteome</keyword>
<evidence type="ECO:0000313" key="2">
    <source>
        <dbReference type="Proteomes" id="UP001186974"/>
    </source>
</evidence>
<organism evidence="1 2">
    <name type="scientific">Coniosporium uncinatum</name>
    <dbReference type="NCBI Taxonomy" id="93489"/>
    <lineage>
        <taxon>Eukaryota</taxon>
        <taxon>Fungi</taxon>
        <taxon>Dikarya</taxon>
        <taxon>Ascomycota</taxon>
        <taxon>Pezizomycotina</taxon>
        <taxon>Dothideomycetes</taxon>
        <taxon>Dothideomycetes incertae sedis</taxon>
        <taxon>Coniosporium</taxon>
    </lineage>
</organism>
<gene>
    <name evidence="1" type="ORF">LTS18_005195</name>
</gene>
<evidence type="ECO:0000313" key="1">
    <source>
        <dbReference type="EMBL" id="KAK3079302.1"/>
    </source>
</evidence>
<dbReference type="Proteomes" id="UP001186974">
    <property type="component" value="Unassembled WGS sequence"/>
</dbReference>
<name>A0ACC3DRZ1_9PEZI</name>
<comment type="caution">
    <text evidence="1">The sequence shown here is derived from an EMBL/GenBank/DDBJ whole genome shotgun (WGS) entry which is preliminary data.</text>
</comment>
<accession>A0ACC3DRZ1</accession>
<proteinExistence type="predicted"/>